<dbReference type="PANTHER" id="PTHR45670">
    <property type="entry name" value="E3 UBIQUITIN-PROTEIN LIGASE TRIP12"/>
    <property type="match status" value="1"/>
</dbReference>
<evidence type="ECO:0000256" key="7">
    <source>
        <dbReference type="SAM" id="MobiDB-lite"/>
    </source>
</evidence>
<sequence length="1727" mass="195097">MSSEHTSNRASNNQNNARDYKSRLALPNDSDDSQLSDEDDSLLRLSQQAQHRKLSQSQLVNEEPLEPSEPVVTAADSGSEIDENEDFHNDPIIEEEDEDEEDDDDDDGEEESFGRSDNERNEEDELEMLETADFLRQLMQARRVAEINSGSGDDRNINRDSSSSNEEQRAEGDLDDTRAEFLRAIGALSGARGSEAPNETAAGGSRSGTDRDAPAGFVDVMQRLMGGGIMFGGSGGSQDGENIGALINNLEQRGDTFIILESLNQISENLLMMNGLTAERLIPSNRLAKSLVNIMEDPALEDELELHLVACRCLYNFLEVNQDFIHDALNNNAVQALCNKLLEIKYIDLTEQALQTLEMISRDPISHNSIILNNGLTACLQYLDFLTVHAQRKCLSIVSNSCTNISVSNFNKIKEAFNGITEVVRAHNDQNVVENAWITIARIIECFKNKPEYLNELFTGKELFFKEFVNVILVSCNKSSNTSAESEHVALSFSSCLSLIKSLIILSSVSIEVSKILLSDCDIGSIIVKSLNKFARARRGENGDSLKGDDVEISIEALLAAPKELVSQFLTLIGYLVPINYTPRKALYLKPDFEDYEERVCVNNKREELCNEIIPDDYWKFINEIWTLSIYSIQATTDVDIRRRGFIVLYRIVNSMDASRLGQIKHHELVSGLLASVVNQYSPQVLQGLKKLSESRKQDEDVDMRTSDFEDFDDAHDHLSSDERNNDESDEEMDEESHDPEEEDEEDDDDDDDDDDNDDDNDDDDDDEDDDEDDGEDEHEDDFPITNRADDLKSLNSTMLILSALEILNVLLQKAPGVFLQPFEREGLMNDVASILKSSSFLRRRSRSRSSQNHFSTSFANKYIDVEFTKEYEYRTSMRDVYFRIKLAVSEIHKAYNEEKMSQSSELSEHMHILHHIKDILSDTKATKSFSYDQWLQVWEQFKFALKGGSSKVHVSSFELISTGVFTQLTTLLAQNDSEHVFESNPCYRAFIHSFFNDSCADAKLLVHQLLEALTRSESFEIVAAGGHNHHSASSRDQHQATLMANQIKLKLNLEGDSGDVKMPTSLQNTVVSVHAIATFKSILSFLKSRLQFMEQLSSMGSNRSIGNEDDGKKSDYSLEFLINGEVIPVETTIYGAIYRAAQSKPDEIVDPKKIWNGVHQVTFRKVSTEVSSESVFKNYNTTVDDTELAIYDKTTIGVLQLLKVLFKMNTFVHHSGKPSVPVKEFINWKLTAKLNRQLEEPLVVASGTLPGWSINLTKQFPFIFPLATRIFFFQSTSFGYSRLIHQWQLRTNQDYEDGRGSDTSNTNSAYNQRPQLGRPNRHKVRISRKMMLQSALKVLGMYGSTPGILEIEYFDEVGSGLGPTLEFYSTVSKEFSKRKLKLWRDEDRYDGDAEGYVENKHGLFPSPMDKQQVNNENGKKILYFFSSLGKFIARALLDSRIIDFNFNPVFLKLVQFFNQKNSSSQLQPMNQKLMKKIVSLQNLRMVDPELAKSLSHLQKYARGFETVAPEQRDFVEIDGAKLGDLGIYFELPGYPKYELIPNGSDTLVQAGNLDLYITKVLEHTLFTGVVHQAKAFMDGFSKVFPITSLVIFSPQELVELFGNCEEDWSYDALSSAIVANHGYSKDSPEIKDLIQILIDFNLEEKRQFLQFLTGSPKLPIGGFKALRPELTVVRKHAEDGLKDDDYLPSVMTCANYLKIPKYSSRDVMKEKLLQAVKEGAGAFLLS</sequence>
<feature type="compositionally biased region" description="Basic and acidic residues" evidence="7">
    <location>
        <begin position="715"/>
        <end position="727"/>
    </location>
</feature>
<feature type="region of interest" description="Disordered" evidence="7">
    <location>
        <begin position="1296"/>
        <end position="1318"/>
    </location>
</feature>
<feature type="compositionally biased region" description="Acidic residues" evidence="7">
    <location>
        <begin position="728"/>
        <end position="783"/>
    </location>
</feature>
<dbReference type="Proteomes" id="UP000590412">
    <property type="component" value="Unassembled WGS sequence"/>
</dbReference>
<comment type="catalytic activity">
    <reaction evidence="1">
        <text>S-ubiquitinyl-[E2 ubiquitin-conjugating enzyme]-L-cysteine + [acceptor protein]-L-lysine = [E2 ubiquitin-conjugating enzyme]-L-cysteine + N(6)-ubiquitinyl-[acceptor protein]-L-lysine.</text>
        <dbReference type="EC" id="2.3.2.26"/>
    </reaction>
</comment>
<dbReference type="Pfam" id="PF25579">
    <property type="entry name" value="TPR_TRIP12_N"/>
    <property type="match status" value="1"/>
</dbReference>
<evidence type="ECO:0000256" key="5">
    <source>
        <dbReference type="ARBA" id="ARBA00022786"/>
    </source>
</evidence>
<dbReference type="SUPFAM" id="SSF48371">
    <property type="entry name" value="ARM repeat"/>
    <property type="match status" value="1"/>
</dbReference>
<dbReference type="Gene3D" id="1.25.10.10">
    <property type="entry name" value="Leucine-rich Repeat Variant"/>
    <property type="match status" value="1"/>
</dbReference>
<feature type="region of interest" description="Disordered" evidence="7">
    <location>
        <begin position="692"/>
        <end position="788"/>
    </location>
</feature>
<organism evidence="9 10">
    <name type="scientific">Candida parapsilosis</name>
    <name type="common">Yeast</name>
    <dbReference type="NCBI Taxonomy" id="5480"/>
    <lineage>
        <taxon>Eukaryota</taxon>
        <taxon>Fungi</taxon>
        <taxon>Dikarya</taxon>
        <taxon>Ascomycota</taxon>
        <taxon>Saccharomycotina</taxon>
        <taxon>Pichiomycetes</taxon>
        <taxon>Debaryomycetaceae</taxon>
        <taxon>Candida/Lodderomyces clade</taxon>
        <taxon>Candida</taxon>
    </lineage>
</organism>
<comment type="similarity">
    <text evidence="2">Belongs to the UPL family. K-HECT subfamily.</text>
</comment>
<evidence type="ECO:0000313" key="9">
    <source>
        <dbReference type="EMBL" id="KAF6052828.1"/>
    </source>
</evidence>
<feature type="compositionally biased region" description="Acidic residues" evidence="7">
    <location>
        <begin position="29"/>
        <end position="40"/>
    </location>
</feature>
<feature type="compositionally biased region" description="Basic and acidic residues" evidence="7">
    <location>
        <begin position="166"/>
        <end position="181"/>
    </location>
</feature>
<dbReference type="PROSITE" id="PS50237">
    <property type="entry name" value="HECT"/>
    <property type="match status" value="1"/>
</dbReference>
<feature type="compositionally biased region" description="Low complexity" evidence="7">
    <location>
        <begin position="8"/>
        <end position="17"/>
    </location>
</feature>
<evidence type="ECO:0000259" key="8">
    <source>
        <dbReference type="PROSITE" id="PS50237"/>
    </source>
</evidence>
<dbReference type="InterPro" id="IPR016024">
    <property type="entry name" value="ARM-type_fold"/>
</dbReference>
<feature type="compositionally biased region" description="Basic and acidic residues" evidence="7">
    <location>
        <begin position="692"/>
        <end position="708"/>
    </location>
</feature>
<evidence type="ECO:0000256" key="1">
    <source>
        <dbReference type="ARBA" id="ARBA00000885"/>
    </source>
</evidence>
<dbReference type="InterPro" id="IPR000569">
    <property type="entry name" value="HECT_dom"/>
</dbReference>
<keyword evidence="5 6" id="KW-0833">Ubl conjugation pathway</keyword>
<name>A0A8X7TBU3_CANPA</name>
<dbReference type="OrthoDB" id="423283at2759"/>
<dbReference type="SUPFAM" id="SSF56204">
    <property type="entry name" value="Hect, E3 ligase catalytic domain"/>
    <property type="match status" value="1"/>
</dbReference>
<feature type="compositionally biased region" description="Acidic residues" evidence="7">
    <location>
        <begin position="92"/>
        <end position="111"/>
    </location>
</feature>
<evidence type="ECO:0000256" key="3">
    <source>
        <dbReference type="ARBA" id="ARBA00012485"/>
    </source>
</evidence>
<evidence type="ECO:0000256" key="2">
    <source>
        <dbReference type="ARBA" id="ARBA00006331"/>
    </source>
</evidence>
<feature type="active site" description="Glycyl thioester intermediate" evidence="6">
    <location>
        <position position="1694"/>
    </location>
</feature>
<dbReference type="Gene3D" id="3.90.1750.10">
    <property type="entry name" value="Hect, E3 ligase catalytic domains"/>
    <property type="match status" value="1"/>
</dbReference>
<dbReference type="InterPro" id="IPR035983">
    <property type="entry name" value="Hect_E3_ubiquitin_ligase"/>
</dbReference>
<feature type="compositionally biased region" description="Polar residues" evidence="7">
    <location>
        <begin position="1302"/>
        <end position="1315"/>
    </location>
</feature>
<protein>
    <recommendedName>
        <fullName evidence="3">HECT-type E3 ubiquitin transferase</fullName>
        <ecNumber evidence="3">2.3.2.26</ecNumber>
    </recommendedName>
</protein>
<feature type="region of interest" description="Disordered" evidence="7">
    <location>
        <begin position="146"/>
        <end position="213"/>
    </location>
</feature>
<dbReference type="EMBL" id="JABWAB010000004">
    <property type="protein sequence ID" value="KAF6052828.1"/>
    <property type="molecule type" value="Genomic_DNA"/>
</dbReference>
<dbReference type="GO" id="GO:0000209">
    <property type="term" value="P:protein polyubiquitination"/>
    <property type="evidence" value="ECO:0007669"/>
    <property type="project" value="TreeGrafter"/>
</dbReference>
<dbReference type="InterPro" id="IPR045322">
    <property type="entry name" value="HECTD1/TRIP12-like"/>
</dbReference>
<dbReference type="PANTHER" id="PTHR45670:SF1">
    <property type="entry name" value="E3 UBIQUITIN-PROTEIN LIGASE HECTD1"/>
    <property type="match status" value="1"/>
</dbReference>
<proteinExistence type="inferred from homology"/>
<dbReference type="CDD" id="cd00078">
    <property type="entry name" value="HECTc"/>
    <property type="match status" value="1"/>
</dbReference>
<keyword evidence="4" id="KW-0808">Transferase</keyword>
<dbReference type="InterPro" id="IPR011989">
    <property type="entry name" value="ARM-like"/>
</dbReference>
<accession>A0A8X7TBU3</accession>
<dbReference type="Pfam" id="PF00632">
    <property type="entry name" value="HECT"/>
    <property type="match status" value="1"/>
</dbReference>
<comment type="caution">
    <text evidence="9">The sequence shown here is derived from an EMBL/GenBank/DDBJ whole genome shotgun (WGS) entry which is preliminary data.</text>
</comment>
<feature type="domain" description="HECT" evidence="8">
    <location>
        <begin position="1363"/>
        <end position="1727"/>
    </location>
</feature>
<dbReference type="GO" id="GO:0016607">
    <property type="term" value="C:nuclear speck"/>
    <property type="evidence" value="ECO:0007669"/>
    <property type="project" value="TreeGrafter"/>
</dbReference>
<reference evidence="9" key="1">
    <citation type="submission" date="2020-03" db="EMBL/GenBank/DDBJ databases">
        <title>FDA dAtabase for Regulatory Grade micrObial Sequences (FDA-ARGOS): Supporting development and validation of Infectious Disease Dx tests.</title>
        <authorList>
            <person name="Campos J."/>
            <person name="Goldberg B."/>
            <person name="Tallon L."/>
            <person name="Sadzewicz L."/>
            <person name="Vavikolanu K."/>
            <person name="Mehta A."/>
            <person name="Aluvathingal J."/>
            <person name="Nadendla S."/>
            <person name="Nandy P."/>
            <person name="Geyer C."/>
            <person name="Yan Y."/>
            <person name="Sichtig H."/>
        </authorList>
    </citation>
    <scope>NUCLEOTIDE SEQUENCE [LARGE SCALE GENOMIC DNA]</scope>
    <source>
        <strain evidence="9">FDAARGOS_652</strain>
    </source>
</reference>
<evidence type="ECO:0000256" key="6">
    <source>
        <dbReference type="PROSITE-ProRule" id="PRU00104"/>
    </source>
</evidence>
<dbReference type="InterPro" id="IPR057948">
    <property type="entry name" value="TPR_TRIP12_N"/>
</dbReference>
<evidence type="ECO:0000313" key="10">
    <source>
        <dbReference type="Proteomes" id="UP000590412"/>
    </source>
</evidence>
<dbReference type="SMART" id="SM00119">
    <property type="entry name" value="HECTc"/>
    <property type="match status" value="1"/>
</dbReference>
<feature type="region of interest" description="Disordered" evidence="7">
    <location>
        <begin position="1"/>
        <end position="127"/>
    </location>
</feature>
<gene>
    <name evidence="9" type="ORF">FOB60_003084</name>
</gene>
<dbReference type="GO" id="GO:0043161">
    <property type="term" value="P:proteasome-mediated ubiquitin-dependent protein catabolic process"/>
    <property type="evidence" value="ECO:0007669"/>
    <property type="project" value="TreeGrafter"/>
</dbReference>
<evidence type="ECO:0000256" key="4">
    <source>
        <dbReference type="ARBA" id="ARBA00022679"/>
    </source>
</evidence>
<dbReference type="GO" id="GO:0061630">
    <property type="term" value="F:ubiquitin protein ligase activity"/>
    <property type="evidence" value="ECO:0007669"/>
    <property type="project" value="UniProtKB-EC"/>
</dbReference>
<dbReference type="EC" id="2.3.2.26" evidence="3"/>
<dbReference type="Gene3D" id="3.30.2410.10">
    <property type="entry name" value="Hect, E3 ligase catalytic domain"/>
    <property type="match status" value="1"/>
</dbReference>